<dbReference type="EMBL" id="JAVDXO010000002">
    <property type="protein sequence ID" value="MDR7306082.1"/>
    <property type="molecule type" value="Genomic_DNA"/>
</dbReference>
<accession>A0ABU1ZKK6</accession>
<dbReference type="Proteomes" id="UP001268089">
    <property type="component" value="Unassembled WGS sequence"/>
</dbReference>
<reference evidence="1 2" key="1">
    <citation type="submission" date="2023-07" db="EMBL/GenBank/DDBJ databases">
        <title>Sorghum-associated microbial communities from plants grown in Nebraska, USA.</title>
        <authorList>
            <person name="Schachtman D."/>
        </authorList>
    </citation>
    <scope>NUCLEOTIDE SEQUENCE [LARGE SCALE GENOMIC DNA]</scope>
    <source>
        <strain evidence="1 2">BE308</strain>
    </source>
</reference>
<proteinExistence type="predicted"/>
<evidence type="ECO:0000313" key="2">
    <source>
        <dbReference type="Proteomes" id="UP001268089"/>
    </source>
</evidence>
<name>A0ABU1ZKK6_9BURK</name>
<gene>
    <name evidence="1" type="ORF">J2X15_001360</name>
</gene>
<comment type="caution">
    <text evidence="1">The sequence shown here is derived from an EMBL/GenBank/DDBJ whole genome shotgun (WGS) entry which is preliminary data.</text>
</comment>
<dbReference type="RefSeq" id="WP_310340670.1">
    <property type="nucleotide sequence ID" value="NZ_JAVDXO010000002.1"/>
</dbReference>
<protein>
    <submittedName>
        <fullName evidence="1">Uncharacterized protein</fullName>
    </submittedName>
</protein>
<organism evidence="1 2">
    <name type="scientific">Rhodoferax saidenbachensis</name>
    <dbReference type="NCBI Taxonomy" id="1484693"/>
    <lineage>
        <taxon>Bacteria</taxon>
        <taxon>Pseudomonadati</taxon>
        <taxon>Pseudomonadota</taxon>
        <taxon>Betaproteobacteria</taxon>
        <taxon>Burkholderiales</taxon>
        <taxon>Comamonadaceae</taxon>
        <taxon>Rhodoferax</taxon>
    </lineage>
</organism>
<keyword evidence="2" id="KW-1185">Reference proteome</keyword>
<evidence type="ECO:0000313" key="1">
    <source>
        <dbReference type="EMBL" id="MDR7306082.1"/>
    </source>
</evidence>
<sequence length="131" mass="14807">MNVSDVPQEGNRTLGHHRKALYAKDTSGRMVLVASKGSEVDETVTLQAVERLHAFAEDARKRCLAGQTAPLEVWMWTQRMDLALLSQVTGIWQWRIRRHLRPSVFANLTPTQLQCYALALGLSVEQLQQLP</sequence>